<organism evidence="1">
    <name type="scientific">marine sediment metagenome</name>
    <dbReference type="NCBI Taxonomy" id="412755"/>
    <lineage>
        <taxon>unclassified sequences</taxon>
        <taxon>metagenomes</taxon>
        <taxon>ecological metagenomes</taxon>
    </lineage>
</organism>
<evidence type="ECO:0000313" key="1">
    <source>
        <dbReference type="EMBL" id="KKN76622.1"/>
    </source>
</evidence>
<proteinExistence type="predicted"/>
<dbReference type="AlphaFoldDB" id="A0A0F9TNV1"/>
<sequence>MSIADFSDGTLTDLLYDLQTTYDISVLEEKYSVPIPQWITIVYRCRACFKQTRSKIQAKSIRQANRILICPFCRKDSGMFGIRTEKDTLTKKDFEF</sequence>
<reference evidence="1" key="1">
    <citation type="journal article" date="2015" name="Nature">
        <title>Complex archaea that bridge the gap between prokaryotes and eukaryotes.</title>
        <authorList>
            <person name="Spang A."/>
            <person name="Saw J.H."/>
            <person name="Jorgensen S.L."/>
            <person name="Zaremba-Niedzwiedzka K."/>
            <person name="Martijn J."/>
            <person name="Lind A.E."/>
            <person name="van Eijk R."/>
            <person name="Schleper C."/>
            <person name="Guy L."/>
            <person name="Ettema T.J."/>
        </authorList>
    </citation>
    <scope>NUCLEOTIDE SEQUENCE</scope>
</reference>
<dbReference type="EMBL" id="LAZR01000292">
    <property type="protein sequence ID" value="KKN76622.1"/>
    <property type="molecule type" value="Genomic_DNA"/>
</dbReference>
<accession>A0A0F9TNV1</accession>
<comment type="caution">
    <text evidence="1">The sequence shown here is derived from an EMBL/GenBank/DDBJ whole genome shotgun (WGS) entry which is preliminary data.</text>
</comment>
<protein>
    <submittedName>
        <fullName evidence="1">Uncharacterized protein</fullName>
    </submittedName>
</protein>
<gene>
    <name evidence="1" type="ORF">LCGC14_0368190</name>
</gene>
<name>A0A0F9TNV1_9ZZZZ</name>